<name>A0ACC0H2E7_9ERIC</name>
<dbReference type="EMBL" id="CM045764">
    <property type="protein sequence ID" value="KAI8006780.1"/>
    <property type="molecule type" value="Genomic_DNA"/>
</dbReference>
<protein>
    <submittedName>
        <fullName evidence="1">Glutaredoxin-C9</fullName>
    </submittedName>
</protein>
<organism evidence="1 2">
    <name type="scientific">Camellia lanceoleosa</name>
    <dbReference type="NCBI Taxonomy" id="1840588"/>
    <lineage>
        <taxon>Eukaryota</taxon>
        <taxon>Viridiplantae</taxon>
        <taxon>Streptophyta</taxon>
        <taxon>Embryophyta</taxon>
        <taxon>Tracheophyta</taxon>
        <taxon>Spermatophyta</taxon>
        <taxon>Magnoliopsida</taxon>
        <taxon>eudicotyledons</taxon>
        <taxon>Gunneridae</taxon>
        <taxon>Pentapetalae</taxon>
        <taxon>asterids</taxon>
        <taxon>Ericales</taxon>
        <taxon>Theaceae</taxon>
        <taxon>Camellia</taxon>
    </lineage>
</organism>
<dbReference type="Proteomes" id="UP001060215">
    <property type="component" value="Chromosome 7"/>
</dbReference>
<gene>
    <name evidence="1" type="ORF">LOK49_LG07G02091</name>
</gene>
<sequence>MQEAIPYKVWVPNPQHPFQNRSALVNKDIGSDSGSTKRRGGGGGDDIKNMVLENAVIVLGRRGCCMSHVVKRLLQGLGVNPAVHEVDEDDETSVFRQLEGIVGQAAGRMQFPAVFIGGQLFGGLDRIMATHITGELIPVLKQAGALWL</sequence>
<keyword evidence="2" id="KW-1185">Reference proteome</keyword>
<accession>A0ACC0H2E7</accession>
<comment type="caution">
    <text evidence="1">The sequence shown here is derived from an EMBL/GenBank/DDBJ whole genome shotgun (WGS) entry which is preliminary data.</text>
</comment>
<proteinExistence type="predicted"/>
<evidence type="ECO:0000313" key="2">
    <source>
        <dbReference type="Proteomes" id="UP001060215"/>
    </source>
</evidence>
<evidence type="ECO:0000313" key="1">
    <source>
        <dbReference type="EMBL" id="KAI8006780.1"/>
    </source>
</evidence>
<reference evidence="1 2" key="1">
    <citation type="journal article" date="2022" name="Plant J.">
        <title>Chromosome-level genome of Camellia lanceoleosa provides a valuable resource for understanding genome evolution and self-incompatibility.</title>
        <authorList>
            <person name="Gong W."/>
            <person name="Xiao S."/>
            <person name="Wang L."/>
            <person name="Liao Z."/>
            <person name="Chang Y."/>
            <person name="Mo W."/>
            <person name="Hu G."/>
            <person name="Li W."/>
            <person name="Zhao G."/>
            <person name="Zhu H."/>
            <person name="Hu X."/>
            <person name="Ji K."/>
            <person name="Xiang X."/>
            <person name="Song Q."/>
            <person name="Yuan D."/>
            <person name="Jin S."/>
            <person name="Zhang L."/>
        </authorList>
    </citation>
    <scope>NUCLEOTIDE SEQUENCE [LARGE SCALE GENOMIC DNA]</scope>
    <source>
        <strain evidence="1">SQ_2022a</strain>
    </source>
</reference>